<dbReference type="GO" id="GO:0016020">
    <property type="term" value="C:membrane"/>
    <property type="evidence" value="ECO:0007669"/>
    <property type="project" value="UniProtKB-SubCell"/>
</dbReference>
<feature type="transmembrane region" description="Helical" evidence="5">
    <location>
        <begin position="199"/>
        <end position="220"/>
    </location>
</feature>
<feature type="transmembrane region" description="Helical" evidence="5">
    <location>
        <begin position="79"/>
        <end position="101"/>
    </location>
</feature>
<feature type="transmembrane region" description="Helical" evidence="5">
    <location>
        <begin position="363"/>
        <end position="382"/>
    </location>
</feature>
<evidence type="ECO:0000256" key="1">
    <source>
        <dbReference type="ARBA" id="ARBA00004141"/>
    </source>
</evidence>
<evidence type="ECO:0000256" key="5">
    <source>
        <dbReference type="SAM" id="Phobius"/>
    </source>
</evidence>
<name>A0A2H8TEZ0_9HEMI</name>
<dbReference type="GO" id="GO:0022857">
    <property type="term" value="F:transmembrane transporter activity"/>
    <property type="evidence" value="ECO:0007669"/>
    <property type="project" value="TreeGrafter"/>
</dbReference>
<keyword evidence="2 5" id="KW-0812">Transmembrane</keyword>
<feature type="transmembrane region" description="Helical" evidence="5">
    <location>
        <begin position="391"/>
        <end position="410"/>
    </location>
</feature>
<keyword evidence="3 5" id="KW-1133">Transmembrane helix</keyword>
<dbReference type="OrthoDB" id="6619810at2759"/>
<feature type="transmembrane region" description="Helical" evidence="5">
    <location>
        <begin position="107"/>
        <end position="129"/>
    </location>
</feature>
<dbReference type="InterPro" id="IPR050382">
    <property type="entry name" value="MFS_Na/Anion_cotransporter"/>
</dbReference>
<evidence type="ECO:0000256" key="3">
    <source>
        <dbReference type="ARBA" id="ARBA00022989"/>
    </source>
</evidence>
<organism evidence="6">
    <name type="scientific">Melanaphis sacchari</name>
    <dbReference type="NCBI Taxonomy" id="742174"/>
    <lineage>
        <taxon>Eukaryota</taxon>
        <taxon>Metazoa</taxon>
        <taxon>Ecdysozoa</taxon>
        <taxon>Arthropoda</taxon>
        <taxon>Hexapoda</taxon>
        <taxon>Insecta</taxon>
        <taxon>Pterygota</taxon>
        <taxon>Neoptera</taxon>
        <taxon>Paraneoptera</taxon>
        <taxon>Hemiptera</taxon>
        <taxon>Sternorrhyncha</taxon>
        <taxon>Aphidomorpha</taxon>
        <taxon>Aphidoidea</taxon>
        <taxon>Aphididae</taxon>
        <taxon>Aphidini</taxon>
        <taxon>Melanaphis</taxon>
    </lineage>
</organism>
<protein>
    <submittedName>
        <fullName evidence="6">Vesicular glutamate transporter 2</fullName>
    </submittedName>
</protein>
<evidence type="ECO:0000313" key="6">
    <source>
        <dbReference type="EMBL" id="MBW11858.1"/>
    </source>
</evidence>
<comment type="subcellular location">
    <subcellularLocation>
        <location evidence="1">Membrane</location>
        <topology evidence="1">Multi-pass membrane protein</topology>
    </subcellularLocation>
</comment>
<dbReference type="PANTHER" id="PTHR11662:SF40">
    <property type="entry name" value="MAJOR FACILITATOR SUPERFAMILY (MFS) PROFILE DOMAIN-CONTAINING PROTEIN"/>
    <property type="match status" value="1"/>
</dbReference>
<dbReference type="AlphaFoldDB" id="A0A2H8TEZ0"/>
<dbReference type="SUPFAM" id="SSF103473">
    <property type="entry name" value="MFS general substrate transporter"/>
    <property type="match status" value="1"/>
</dbReference>
<gene>
    <name evidence="6" type="primary">SLC17A6_1</name>
</gene>
<accession>A0A2H8TEZ0</accession>
<feature type="transmembrane region" description="Helical" evidence="5">
    <location>
        <begin position="430"/>
        <end position="449"/>
    </location>
</feature>
<dbReference type="GO" id="GO:0006820">
    <property type="term" value="P:monoatomic anion transport"/>
    <property type="evidence" value="ECO:0007669"/>
    <property type="project" value="TreeGrafter"/>
</dbReference>
<feature type="transmembrane region" description="Helical" evidence="5">
    <location>
        <begin position="303"/>
        <end position="321"/>
    </location>
</feature>
<reference evidence="6" key="1">
    <citation type="submission" date="2017-10" db="EMBL/GenBank/DDBJ databases">
        <title>Transcriptome Assembly of Sugarcane Aphid Adults.</title>
        <authorList>
            <person name="Scully E.D."/>
            <person name="Palmer N.A."/>
            <person name="Geib S.M."/>
            <person name="Sarath G."/>
            <person name="Sattler S.E."/>
        </authorList>
    </citation>
    <scope>NUCLEOTIDE SEQUENCE</scope>
    <source>
        <tissue evidence="6">Whole body</tissue>
    </source>
</reference>
<dbReference type="PANTHER" id="PTHR11662">
    <property type="entry name" value="SOLUTE CARRIER FAMILY 17"/>
    <property type="match status" value="1"/>
</dbReference>
<sequence>MNLRENETNRWNSSSHFQQPSYRLIDRFICLKTTYWNREYAIILLGFIGLSILSFQCYLHFMYFEFLSDQNKIDNSHFIYLYFYEYGYIISLIPVGILATVYPAHNILGLSIIISSIGHLIVVMSLCYINTYTHFFLQFCLGMAEAAASSAFDRVWTYWIPLNMQTIRHAPIVMYELIYGSENFKESIINNLHHIYSSYTLTLSIGVIGLAWYVLWLYVINGNQFRNLNRDIILFGGSNNPQYSFEKPGVSLIHSIVSDIPWKSLFTSKHVLVIALLYACNGQVFTKKINGEFYVKELSEWHLRTYTTIVLFLIIVLVELVPEITVSISTTNIRKFCSCLYFISISIYYFLEANIGNTLETYTTYHFVLIEMEYINIFGFYINHLDIAPNYASLLFSILTTVHVIFNSLLDTLLSMTFNFKILNDTTADMLMAIVCLAMAILYAIFASAEIQPWATDKPVEQQNIIENDNLPSV</sequence>
<feature type="transmembrane region" description="Helical" evidence="5">
    <location>
        <begin position="333"/>
        <end position="351"/>
    </location>
</feature>
<dbReference type="InterPro" id="IPR036259">
    <property type="entry name" value="MFS_trans_sf"/>
</dbReference>
<feature type="transmembrane region" description="Helical" evidence="5">
    <location>
        <begin position="40"/>
        <end position="59"/>
    </location>
</feature>
<keyword evidence="4 5" id="KW-0472">Membrane</keyword>
<dbReference type="EMBL" id="GFXV01000053">
    <property type="protein sequence ID" value="MBW11858.1"/>
    <property type="molecule type" value="Transcribed_RNA"/>
</dbReference>
<proteinExistence type="predicted"/>
<evidence type="ECO:0000256" key="2">
    <source>
        <dbReference type="ARBA" id="ARBA00022692"/>
    </source>
</evidence>
<evidence type="ECO:0000256" key="4">
    <source>
        <dbReference type="ARBA" id="ARBA00023136"/>
    </source>
</evidence>